<dbReference type="GO" id="GO:0004252">
    <property type="term" value="F:serine-type endopeptidase activity"/>
    <property type="evidence" value="ECO:0007669"/>
    <property type="project" value="InterPro"/>
</dbReference>
<dbReference type="SUPFAM" id="SSF52743">
    <property type="entry name" value="Subtilisin-like"/>
    <property type="match status" value="1"/>
</dbReference>
<evidence type="ECO:0000313" key="13">
    <source>
        <dbReference type="Proteomes" id="UP000321820"/>
    </source>
</evidence>
<dbReference type="InterPro" id="IPR015366">
    <property type="entry name" value="S53_propep"/>
</dbReference>
<sequence length="1209" mass="123512">MPVLYLAIKALMLKLPRFAAAILALVSISVSAQLTNQAKPLVTQPVNDSRRVELHGSVHPLVRVASDQGPLADDLALNRILMTLRRSDEQETALKQLVDEQQDKNSPNFHKWLTPEEFGARFGASDTDIATLTSWLTAHGFNNVSVNKGRTTVEFSGSAGAMRQAFGVSMHQFSYLGKSRTANITDPLIPAALAPLVSGFSSLNNFPRKTFAEKYGIYRRDSQTGKLQQVGGTPQYVLSSNGANYLGVTPHDFATLYNLNPLWNASVNGAGQTIAIVGESDLNPQDFVNFRNLFGLPLGNTSGPTGTQYLNIIYNGPNPGTQDDEIEGNIDVQWSGAAAPNATIDYVSSMGTETTAGIDLSAQYIIDNNLAPIISESWGVCEFAAGTSGNSFYRALWQQAAAQGITVLVAAGDAGSGTCDQNKSYASYGLTVNAIASTPYNTAIGGTDFQTLYGDNGKFGSSNNSTTKASVSAYIPETTWNNTCTNEQLSQSTTYLGFSPEAVCNNSTAQSKGLLTTTGGGGGRSNCIAPSGNTLSTCSSGGGYPKPAWQKGTGVPADSVRDLPDVSLFASNGFSRAFYIVCQADQLTDGKGCNISSPYNDLIGVGGTSVGSPAMAGIMALVAQKNGGGRLGNANYNLYALFNKQTTAGMACSASGTPNAACTFNDIIAGTNSVPCVKGSPNCTVNNSADSYGILSGFSSTVGYDLTTGLGSVNATNLANNWSTVTYNSTSTTLSLSPTSITHGTSVTASVSVSSGSGTPTGDVTINGATTNGSVGSGTLNGGSYSGTFNNFPGGTYSVKAHYGGDATHAASDSNAVTMTVTPENSKTTAQTLFYNPSNGTVGTASSIFYGQYLALIKFTVAGANCPSTPPCGIPTGTITVRNNGATYVPSSYTLNSDGVAEIQTTTLVPAAYSFNGTYSGDASFTASTSGTSAFTVTKAPTSTTVSASSTGLIPGQSTTLTINVPTQSYGDFQTGTVSILNGSSVLATVAVKGTYSTTTGQNYATATYTLNGSQLSTGANSITAQYNGDGNYSSSTSTATTITLAPFSLSASPTSVTVSAGSSATSTISVAAASGFTSSVALSCSISGSPTGVGCTLSPSSVNPGTTSTLTITTVHSSARTGVFSEWRPAVFSGVTVAGLLLLTVPRRRRFASLLGVALLLAIAGVAGGCGGGSSSSKPGTPTGTYTVTVSGTSGSTTQTASVALTVN</sequence>
<keyword evidence="5" id="KW-0720">Serine protease</keyword>
<keyword evidence="10" id="KW-0732">Signal</keyword>
<keyword evidence="2" id="KW-0645">Protease</keyword>
<dbReference type="SMART" id="SM00944">
    <property type="entry name" value="Pro-kuma_activ"/>
    <property type="match status" value="1"/>
</dbReference>
<dbReference type="Proteomes" id="UP000321820">
    <property type="component" value="Chromosome"/>
</dbReference>
<dbReference type="PANTHER" id="PTHR14218">
    <property type="entry name" value="PROTEASE S8 TRIPEPTIDYL PEPTIDASE I CLN2"/>
    <property type="match status" value="1"/>
</dbReference>
<feature type="chain" id="PRO_5022697237" description="Peptidase S53 domain-containing protein" evidence="10">
    <location>
        <begin position="33"/>
        <end position="1209"/>
    </location>
</feature>
<dbReference type="PANTHER" id="PTHR14218:SF15">
    <property type="entry name" value="TRIPEPTIDYL-PEPTIDASE 1"/>
    <property type="match status" value="1"/>
</dbReference>
<evidence type="ECO:0000256" key="9">
    <source>
        <dbReference type="SAM" id="Phobius"/>
    </source>
</evidence>
<evidence type="ECO:0000256" key="5">
    <source>
        <dbReference type="ARBA" id="ARBA00022825"/>
    </source>
</evidence>
<organism evidence="12 13">
    <name type="scientific">Terriglobus albidus</name>
    <dbReference type="NCBI Taxonomy" id="1592106"/>
    <lineage>
        <taxon>Bacteria</taxon>
        <taxon>Pseudomonadati</taxon>
        <taxon>Acidobacteriota</taxon>
        <taxon>Terriglobia</taxon>
        <taxon>Terriglobales</taxon>
        <taxon>Acidobacteriaceae</taxon>
        <taxon>Terriglobus</taxon>
    </lineage>
</organism>
<accession>A0A5B9EC96</accession>
<dbReference type="OrthoDB" id="127592at2"/>
<dbReference type="InterPro" id="IPR013783">
    <property type="entry name" value="Ig-like_fold"/>
</dbReference>
<dbReference type="AlphaFoldDB" id="A0A5B9EC96"/>
<dbReference type="CDD" id="cd04056">
    <property type="entry name" value="Peptidases_S53"/>
    <property type="match status" value="1"/>
</dbReference>
<evidence type="ECO:0000256" key="6">
    <source>
        <dbReference type="ARBA" id="ARBA00022837"/>
    </source>
</evidence>
<dbReference type="Pfam" id="PF09286">
    <property type="entry name" value="Pro-kuma_activ"/>
    <property type="match status" value="1"/>
</dbReference>
<reference evidence="12 13" key="1">
    <citation type="submission" date="2019-08" db="EMBL/GenBank/DDBJ databases">
        <title>Complete genome sequence of Terriglobus albidus strain ORNL.</title>
        <authorList>
            <person name="Podar M."/>
        </authorList>
    </citation>
    <scope>NUCLEOTIDE SEQUENCE [LARGE SCALE GENOMIC DNA]</scope>
    <source>
        <strain evidence="12 13">ORNL</strain>
    </source>
</reference>
<dbReference type="Pfam" id="PF16640">
    <property type="entry name" value="Big_3_5"/>
    <property type="match status" value="3"/>
</dbReference>
<comment type="cofactor">
    <cofactor evidence="1">
        <name>Ca(2+)</name>
        <dbReference type="ChEBI" id="CHEBI:29108"/>
    </cofactor>
</comment>
<evidence type="ECO:0000259" key="11">
    <source>
        <dbReference type="PROSITE" id="PS51695"/>
    </source>
</evidence>
<evidence type="ECO:0000256" key="10">
    <source>
        <dbReference type="SAM" id="SignalP"/>
    </source>
</evidence>
<evidence type="ECO:0000313" key="12">
    <source>
        <dbReference type="EMBL" id="QEE29264.1"/>
    </source>
</evidence>
<dbReference type="GO" id="GO:0046872">
    <property type="term" value="F:metal ion binding"/>
    <property type="evidence" value="ECO:0007669"/>
    <property type="project" value="UniProtKB-KW"/>
</dbReference>
<keyword evidence="4" id="KW-0378">Hydrolase</keyword>
<feature type="transmembrane region" description="Helical" evidence="9">
    <location>
        <begin position="1128"/>
        <end position="1146"/>
    </location>
</feature>
<dbReference type="Gene3D" id="3.40.50.200">
    <property type="entry name" value="Peptidase S8/S53 domain"/>
    <property type="match status" value="1"/>
</dbReference>
<keyword evidence="13" id="KW-1185">Reference proteome</keyword>
<feature type="transmembrane region" description="Helical" evidence="9">
    <location>
        <begin position="1153"/>
        <end position="1175"/>
    </location>
</feature>
<keyword evidence="6" id="KW-0106">Calcium</keyword>
<dbReference type="SUPFAM" id="SSF54897">
    <property type="entry name" value="Protease propeptides/inhibitors"/>
    <property type="match status" value="1"/>
</dbReference>
<dbReference type="InterPro" id="IPR050819">
    <property type="entry name" value="Tripeptidyl-peptidase_I"/>
</dbReference>
<evidence type="ECO:0000256" key="2">
    <source>
        <dbReference type="ARBA" id="ARBA00022670"/>
    </source>
</evidence>
<dbReference type="InterPro" id="IPR036852">
    <property type="entry name" value="Peptidase_S8/S53_dom_sf"/>
</dbReference>
<evidence type="ECO:0000256" key="1">
    <source>
        <dbReference type="ARBA" id="ARBA00001913"/>
    </source>
</evidence>
<keyword evidence="9" id="KW-0472">Membrane</keyword>
<keyword evidence="7" id="KW-0865">Zymogen</keyword>
<dbReference type="EMBL" id="CP042806">
    <property type="protein sequence ID" value="QEE29264.1"/>
    <property type="molecule type" value="Genomic_DNA"/>
</dbReference>
<evidence type="ECO:0000256" key="3">
    <source>
        <dbReference type="ARBA" id="ARBA00022723"/>
    </source>
</evidence>
<keyword evidence="9" id="KW-0812">Transmembrane</keyword>
<evidence type="ECO:0000256" key="7">
    <source>
        <dbReference type="ARBA" id="ARBA00023145"/>
    </source>
</evidence>
<feature type="domain" description="Peptidase S53" evidence="11">
    <location>
        <begin position="247"/>
        <end position="725"/>
    </location>
</feature>
<dbReference type="KEGG" id="talb:FTW19_15430"/>
<dbReference type="PROSITE" id="PS51695">
    <property type="entry name" value="SEDOLISIN"/>
    <property type="match status" value="1"/>
</dbReference>
<evidence type="ECO:0000256" key="4">
    <source>
        <dbReference type="ARBA" id="ARBA00022801"/>
    </source>
</evidence>
<dbReference type="InterPro" id="IPR032109">
    <property type="entry name" value="Big_3_5"/>
</dbReference>
<dbReference type="CDD" id="cd11377">
    <property type="entry name" value="Pro-peptidase_S53"/>
    <property type="match status" value="1"/>
</dbReference>
<dbReference type="Gene3D" id="2.60.40.10">
    <property type="entry name" value="Immunoglobulins"/>
    <property type="match status" value="3"/>
</dbReference>
<gene>
    <name evidence="12" type="ORF">FTW19_15430</name>
</gene>
<protein>
    <recommendedName>
        <fullName evidence="11">Peptidase S53 domain-containing protein</fullName>
    </recommendedName>
</protein>
<dbReference type="GO" id="GO:0006508">
    <property type="term" value="P:proteolysis"/>
    <property type="evidence" value="ECO:0007669"/>
    <property type="project" value="UniProtKB-KW"/>
</dbReference>
<keyword evidence="9" id="KW-1133">Transmembrane helix</keyword>
<feature type="compositionally biased region" description="Low complexity" evidence="8">
    <location>
        <begin position="1176"/>
        <end position="1197"/>
    </location>
</feature>
<feature type="region of interest" description="Disordered" evidence="8">
    <location>
        <begin position="1174"/>
        <end position="1197"/>
    </location>
</feature>
<proteinExistence type="predicted"/>
<dbReference type="GO" id="GO:0008240">
    <property type="term" value="F:tripeptidyl-peptidase activity"/>
    <property type="evidence" value="ECO:0007669"/>
    <property type="project" value="TreeGrafter"/>
</dbReference>
<name>A0A5B9EC96_9BACT</name>
<feature type="signal peptide" evidence="10">
    <location>
        <begin position="1"/>
        <end position="32"/>
    </location>
</feature>
<keyword evidence="3" id="KW-0479">Metal-binding</keyword>
<dbReference type="InterPro" id="IPR030400">
    <property type="entry name" value="Sedolisin_dom"/>
</dbReference>
<evidence type="ECO:0000256" key="8">
    <source>
        <dbReference type="SAM" id="MobiDB-lite"/>
    </source>
</evidence>